<dbReference type="GO" id="GO:0005509">
    <property type="term" value="F:calcium ion binding"/>
    <property type="evidence" value="ECO:0007669"/>
    <property type="project" value="InterPro"/>
</dbReference>
<reference evidence="1 2" key="1">
    <citation type="submission" date="2018-05" db="EMBL/GenBank/DDBJ databases">
        <title>Genome sequencing of Flavobacterium sp. HYN0049.</title>
        <authorList>
            <person name="Yi H."/>
            <person name="Baek C."/>
        </authorList>
    </citation>
    <scope>NUCLEOTIDE SEQUENCE [LARGE SCALE GENOMIC DNA]</scope>
    <source>
        <strain evidence="1 2">HYN0049</strain>
    </source>
</reference>
<dbReference type="InterPro" id="IPR015919">
    <property type="entry name" value="Cadherin-like_sf"/>
</dbReference>
<dbReference type="Gene3D" id="2.60.40.10">
    <property type="entry name" value="Immunoglobulins"/>
    <property type="match status" value="1"/>
</dbReference>
<dbReference type="OrthoDB" id="9803927at2"/>
<dbReference type="PROSITE" id="PS51257">
    <property type="entry name" value="PROKAR_LIPOPROTEIN"/>
    <property type="match status" value="1"/>
</dbReference>
<evidence type="ECO:0008006" key="3">
    <source>
        <dbReference type="Google" id="ProtNLM"/>
    </source>
</evidence>
<accession>A0A2S1SHV6</accession>
<gene>
    <name evidence="1" type="ORF">HYN49_08640</name>
</gene>
<organism evidence="1 2">
    <name type="scientific">Flavobacterium pallidum</name>
    <dbReference type="NCBI Taxonomy" id="2172098"/>
    <lineage>
        <taxon>Bacteria</taxon>
        <taxon>Pseudomonadati</taxon>
        <taxon>Bacteroidota</taxon>
        <taxon>Flavobacteriia</taxon>
        <taxon>Flavobacteriales</taxon>
        <taxon>Flavobacteriaceae</taxon>
        <taxon>Flavobacterium</taxon>
    </lineage>
</organism>
<sequence>MRYHYTLFTALIALMISCTSDRDITETTVITDPQAVLVHYWNFNALPSGTVTEALPDMSLIPGEASIAYEGNGEGYMDDFAPGYSTNAQNSDADGSGLRARNPSDTRAIIVSLPTTGFKKSIIKFATARSGSGAVTQNYSYTIDGINYITTGLEKTSHNAPEDPVNDLVTLDFSAIIATDNNPDFKLRIAFSGDNASGITGNNRFDNFTLQAIPMANGAAPTDLSYAQNNAFTINSAIMPIVPAITGSVISYSITPALPEGLSIDPSTGIISGTPTVLSAPTSYTVTAINAFGNTTATLSISVSPIPEAALIHYWNFNSLPTGTLTTVNADFSLLAAANTTITYPGTGAGYMDQVTPGSALNTQSDDAEGLGLRVRNPSNTRSIDVKASTLGYTDIVIKFATERTGSGASEQQYSYSIDGTNFITAGLPMATYSPPAEPNFELVTLDLSGIPGVANNPNFIFRIRFGGASASGASGNNRFDNLTIHGNSL</sequence>
<proteinExistence type="predicted"/>
<keyword evidence="2" id="KW-1185">Reference proteome</keyword>
<evidence type="ECO:0000313" key="1">
    <source>
        <dbReference type="EMBL" id="AWI25961.1"/>
    </source>
</evidence>
<dbReference type="EMBL" id="CP029187">
    <property type="protein sequence ID" value="AWI25961.1"/>
    <property type="molecule type" value="Genomic_DNA"/>
</dbReference>
<name>A0A2S1SHV6_9FLAO</name>
<dbReference type="KEGG" id="fpal:HYN49_08640"/>
<dbReference type="RefSeq" id="WP_108903741.1">
    <property type="nucleotide sequence ID" value="NZ_CP029187.1"/>
</dbReference>
<dbReference type="Pfam" id="PF05345">
    <property type="entry name" value="He_PIG"/>
    <property type="match status" value="1"/>
</dbReference>
<dbReference type="AlphaFoldDB" id="A0A2S1SHV6"/>
<dbReference type="Proteomes" id="UP000244937">
    <property type="component" value="Chromosome"/>
</dbReference>
<dbReference type="GO" id="GO:0016020">
    <property type="term" value="C:membrane"/>
    <property type="evidence" value="ECO:0007669"/>
    <property type="project" value="InterPro"/>
</dbReference>
<dbReference type="InterPro" id="IPR013783">
    <property type="entry name" value="Ig-like_fold"/>
</dbReference>
<dbReference type="SUPFAM" id="SSF49313">
    <property type="entry name" value="Cadherin-like"/>
    <property type="match status" value="1"/>
</dbReference>
<protein>
    <recommendedName>
        <fullName evidence="3">Dystroglycan-type cadherin-like domain-containing protein</fullName>
    </recommendedName>
</protein>
<evidence type="ECO:0000313" key="2">
    <source>
        <dbReference type="Proteomes" id="UP000244937"/>
    </source>
</evidence>